<name>A0AAV7NUA8_PLEWA</name>
<dbReference type="Pfam" id="PF23105">
    <property type="entry name" value="EGF_integrin"/>
    <property type="match status" value="1"/>
</dbReference>
<keyword evidence="10" id="KW-1185">Reference proteome</keyword>
<dbReference type="PANTHER" id="PTHR10082:SF60">
    <property type="entry name" value="INTEGRIN BETA-PS"/>
    <property type="match status" value="1"/>
</dbReference>
<evidence type="ECO:0000259" key="8">
    <source>
        <dbReference type="Pfam" id="PF23105"/>
    </source>
</evidence>
<dbReference type="InterPro" id="IPR015812">
    <property type="entry name" value="Integrin_bsu"/>
</dbReference>
<keyword evidence="4" id="KW-1015">Disulfide bond</keyword>
<dbReference type="InterPro" id="IPR057073">
    <property type="entry name" value="EGF_integrin_2"/>
</dbReference>
<reference evidence="9" key="1">
    <citation type="journal article" date="2022" name="bioRxiv">
        <title>Sequencing and chromosome-scale assembly of the giantPleurodeles waltlgenome.</title>
        <authorList>
            <person name="Brown T."/>
            <person name="Elewa A."/>
            <person name="Iarovenko S."/>
            <person name="Subramanian E."/>
            <person name="Araus A.J."/>
            <person name="Petzold A."/>
            <person name="Susuki M."/>
            <person name="Suzuki K.-i.T."/>
            <person name="Hayashi T."/>
            <person name="Toyoda A."/>
            <person name="Oliveira C."/>
            <person name="Osipova E."/>
            <person name="Leigh N.D."/>
            <person name="Simon A."/>
            <person name="Yun M.H."/>
        </authorList>
    </citation>
    <scope>NUCLEOTIDE SEQUENCE</scope>
    <source>
        <strain evidence="9">20211129_DDA</strain>
        <tissue evidence="9">Liver</tissue>
    </source>
</reference>
<accession>A0AAV7NUA8</accession>
<dbReference type="PANTHER" id="PTHR10082">
    <property type="entry name" value="INTEGRIN BETA SUBUNIT"/>
    <property type="match status" value="1"/>
</dbReference>
<dbReference type="InterPro" id="IPR057243">
    <property type="entry name" value="Integrin_I-EGF_CS"/>
</dbReference>
<dbReference type="PROSITE" id="PS52047">
    <property type="entry name" value="I_EGF_2"/>
    <property type="match status" value="1"/>
</dbReference>
<dbReference type="PROSITE" id="PS00243">
    <property type="entry name" value="I_EGF_1"/>
    <property type="match status" value="1"/>
</dbReference>
<dbReference type="GO" id="GO:0005925">
    <property type="term" value="C:focal adhesion"/>
    <property type="evidence" value="ECO:0007669"/>
    <property type="project" value="TreeGrafter"/>
</dbReference>
<dbReference type="GO" id="GO:0016477">
    <property type="term" value="P:cell migration"/>
    <property type="evidence" value="ECO:0007669"/>
    <property type="project" value="TreeGrafter"/>
</dbReference>
<dbReference type="Gene3D" id="2.10.25.10">
    <property type="entry name" value="Laminin"/>
    <property type="match status" value="1"/>
</dbReference>
<evidence type="ECO:0000256" key="3">
    <source>
        <dbReference type="ARBA" id="ARBA00022737"/>
    </source>
</evidence>
<evidence type="ECO:0000256" key="1">
    <source>
        <dbReference type="ARBA" id="ARBA00022536"/>
    </source>
</evidence>
<dbReference type="AlphaFoldDB" id="A0AAV7NUA8"/>
<dbReference type="GO" id="GO:0009986">
    <property type="term" value="C:cell surface"/>
    <property type="evidence" value="ECO:0007669"/>
    <property type="project" value="TreeGrafter"/>
</dbReference>
<evidence type="ECO:0000256" key="4">
    <source>
        <dbReference type="ARBA" id="ARBA00023157"/>
    </source>
</evidence>
<evidence type="ECO:0000313" key="10">
    <source>
        <dbReference type="Proteomes" id="UP001066276"/>
    </source>
</evidence>
<dbReference type="EMBL" id="JANPWB010000012">
    <property type="protein sequence ID" value="KAJ1116420.1"/>
    <property type="molecule type" value="Genomic_DNA"/>
</dbReference>
<organism evidence="9 10">
    <name type="scientific">Pleurodeles waltl</name>
    <name type="common">Iberian ribbed newt</name>
    <dbReference type="NCBI Taxonomy" id="8319"/>
    <lineage>
        <taxon>Eukaryota</taxon>
        <taxon>Metazoa</taxon>
        <taxon>Chordata</taxon>
        <taxon>Craniata</taxon>
        <taxon>Vertebrata</taxon>
        <taxon>Euteleostomi</taxon>
        <taxon>Amphibia</taxon>
        <taxon>Batrachia</taxon>
        <taxon>Caudata</taxon>
        <taxon>Salamandroidea</taxon>
        <taxon>Salamandridae</taxon>
        <taxon>Pleurodelinae</taxon>
        <taxon>Pleurodeles</taxon>
    </lineage>
</organism>
<evidence type="ECO:0000256" key="5">
    <source>
        <dbReference type="ARBA" id="ARBA00023180"/>
    </source>
</evidence>
<dbReference type="GO" id="GO:0098609">
    <property type="term" value="P:cell-cell adhesion"/>
    <property type="evidence" value="ECO:0007669"/>
    <property type="project" value="TreeGrafter"/>
</dbReference>
<feature type="signal peptide" evidence="7">
    <location>
        <begin position="1"/>
        <end position="24"/>
    </location>
</feature>
<keyword evidence="1" id="KW-0245">EGF-like domain</keyword>
<protein>
    <recommendedName>
        <fullName evidence="8">Integrin beta epidermal growth factor-like domain-containing protein</fullName>
    </recommendedName>
</protein>
<dbReference type="GO" id="GO:0007160">
    <property type="term" value="P:cell-matrix adhesion"/>
    <property type="evidence" value="ECO:0007669"/>
    <property type="project" value="TreeGrafter"/>
</dbReference>
<feature type="domain" description="Integrin beta epidermal growth factor-like" evidence="8">
    <location>
        <begin position="45"/>
        <end position="84"/>
    </location>
</feature>
<comment type="caution">
    <text evidence="9">The sequence shown here is derived from an EMBL/GenBank/DDBJ whole genome shotgun (WGS) entry which is preliminary data.</text>
</comment>
<dbReference type="FunFam" id="2.10.25.10:FF:000384">
    <property type="entry name" value="Integrin subunit beta like 1"/>
    <property type="match status" value="1"/>
</dbReference>
<feature type="chain" id="PRO_5043832332" description="Integrin beta epidermal growth factor-like domain-containing protein" evidence="7">
    <location>
        <begin position="25"/>
        <end position="131"/>
    </location>
</feature>
<feature type="region of interest" description="Disordered" evidence="6">
    <location>
        <begin position="108"/>
        <end position="131"/>
    </location>
</feature>
<proteinExistence type="predicted"/>
<dbReference type="Proteomes" id="UP001066276">
    <property type="component" value="Chromosome 8"/>
</dbReference>
<keyword evidence="2 7" id="KW-0732">Signal</keyword>
<keyword evidence="3" id="KW-0677">Repeat</keyword>
<evidence type="ECO:0000256" key="6">
    <source>
        <dbReference type="SAM" id="MobiDB-lite"/>
    </source>
</evidence>
<gene>
    <name evidence="9" type="ORF">NDU88_004632</name>
</gene>
<evidence type="ECO:0000313" key="9">
    <source>
        <dbReference type="EMBL" id="KAJ1116420.1"/>
    </source>
</evidence>
<evidence type="ECO:0000256" key="7">
    <source>
        <dbReference type="SAM" id="SignalP"/>
    </source>
</evidence>
<sequence>MKAVILLVLPPVFLLLAGVPLSVSQPPRGAQVVPPAQCKLSRAAAEKRCRSPDGSQCSGRGTCDCGVCICEVTEPGKYYGPLCECHDWVCQTYDGEICGDKPNLKRKKTERRVAKEKSNVTIDPQPGPAGL</sequence>
<dbReference type="GO" id="GO:0033627">
    <property type="term" value="P:cell adhesion mediated by integrin"/>
    <property type="evidence" value="ECO:0007669"/>
    <property type="project" value="TreeGrafter"/>
</dbReference>
<keyword evidence="5" id="KW-0325">Glycoprotein</keyword>
<dbReference type="GO" id="GO:0007229">
    <property type="term" value="P:integrin-mediated signaling pathway"/>
    <property type="evidence" value="ECO:0007669"/>
    <property type="project" value="TreeGrafter"/>
</dbReference>
<dbReference type="GO" id="GO:0005178">
    <property type="term" value="F:integrin binding"/>
    <property type="evidence" value="ECO:0007669"/>
    <property type="project" value="TreeGrafter"/>
</dbReference>
<dbReference type="GO" id="GO:0008305">
    <property type="term" value="C:integrin complex"/>
    <property type="evidence" value="ECO:0007669"/>
    <property type="project" value="TreeGrafter"/>
</dbReference>
<evidence type="ECO:0000256" key="2">
    <source>
        <dbReference type="ARBA" id="ARBA00022729"/>
    </source>
</evidence>